<keyword evidence="2" id="KW-1185">Reference proteome</keyword>
<dbReference type="EMBL" id="RCHU02000011">
    <property type="protein sequence ID" value="KAL3577087.1"/>
    <property type="molecule type" value="Genomic_DNA"/>
</dbReference>
<gene>
    <name evidence="1" type="ORF">D5086_022370</name>
</gene>
<protein>
    <submittedName>
        <fullName evidence="1">Uncharacterized protein</fullName>
    </submittedName>
</protein>
<proteinExistence type="predicted"/>
<evidence type="ECO:0000313" key="2">
    <source>
        <dbReference type="Proteomes" id="UP000309997"/>
    </source>
</evidence>
<organism evidence="1 2">
    <name type="scientific">Populus alba</name>
    <name type="common">White poplar</name>
    <dbReference type="NCBI Taxonomy" id="43335"/>
    <lineage>
        <taxon>Eukaryota</taxon>
        <taxon>Viridiplantae</taxon>
        <taxon>Streptophyta</taxon>
        <taxon>Embryophyta</taxon>
        <taxon>Tracheophyta</taxon>
        <taxon>Spermatophyta</taxon>
        <taxon>Magnoliopsida</taxon>
        <taxon>eudicotyledons</taxon>
        <taxon>Gunneridae</taxon>
        <taxon>Pentapetalae</taxon>
        <taxon>rosids</taxon>
        <taxon>fabids</taxon>
        <taxon>Malpighiales</taxon>
        <taxon>Salicaceae</taxon>
        <taxon>Saliceae</taxon>
        <taxon>Populus</taxon>
    </lineage>
</organism>
<sequence>MGNPTSEVKFWQREAAVLRQQLQTLQENHRQMMGEQLSGLSITDLQNLENQLEMSLQGVRMKKDQILMDQIQELNRKGNLIHQENVELYQKVYGTRDVNRANRISLLTNGLAIGEESHVPVHLQLSQPQQQNHDTPATKLGYNFLHITTDYNCISEDEGCILTGNGCCVILMTHKLQDHASIIALCILYNTNYTYGASVNDRKIQSDSKIPKPSNVTGYAPRLYAWFWTYKTHMTTVEGALIGQLEEVFRVGI</sequence>
<evidence type="ECO:0000313" key="1">
    <source>
        <dbReference type="EMBL" id="KAL3577087.1"/>
    </source>
</evidence>
<comment type="caution">
    <text evidence="1">The sequence shown here is derived from an EMBL/GenBank/DDBJ whole genome shotgun (WGS) entry which is preliminary data.</text>
</comment>
<dbReference type="Proteomes" id="UP000309997">
    <property type="component" value="Unassembled WGS sequence"/>
</dbReference>
<reference evidence="1 2" key="1">
    <citation type="journal article" date="2024" name="Plant Biotechnol. J.">
        <title>Genome and CRISPR/Cas9 system of a widespread forest tree (Populus alba) in the world.</title>
        <authorList>
            <person name="Liu Y.J."/>
            <person name="Jiang P.F."/>
            <person name="Han X.M."/>
            <person name="Li X.Y."/>
            <person name="Wang H.M."/>
            <person name="Wang Y.J."/>
            <person name="Wang X.X."/>
            <person name="Zeng Q.Y."/>
        </authorList>
    </citation>
    <scope>NUCLEOTIDE SEQUENCE [LARGE SCALE GENOMIC DNA]</scope>
    <source>
        <strain evidence="2">cv. PAL-ZL1</strain>
    </source>
</reference>
<name>A0ACC4BG91_POPAL</name>
<accession>A0ACC4BG91</accession>